<dbReference type="EMBL" id="KN818264">
    <property type="protein sequence ID" value="KIL62981.1"/>
    <property type="molecule type" value="Genomic_DNA"/>
</dbReference>
<protein>
    <submittedName>
        <fullName evidence="1">Uncharacterized protein</fullName>
    </submittedName>
</protein>
<dbReference type="HOGENOM" id="CLU_2757270_0_0_1"/>
<name>A0A0C2X1G3_AMAMK</name>
<dbReference type="Proteomes" id="UP000054549">
    <property type="component" value="Unassembled WGS sequence"/>
</dbReference>
<accession>A0A0C2X1G3</accession>
<keyword evidence="2" id="KW-1185">Reference proteome</keyword>
<reference evidence="1 2" key="1">
    <citation type="submission" date="2014-04" db="EMBL/GenBank/DDBJ databases">
        <title>Evolutionary Origins and Diversification of the Mycorrhizal Mutualists.</title>
        <authorList>
            <consortium name="DOE Joint Genome Institute"/>
            <consortium name="Mycorrhizal Genomics Consortium"/>
            <person name="Kohler A."/>
            <person name="Kuo A."/>
            <person name="Nagy L.G."/>
            <person name="Floudas D."/>
            <person name="Copeland A."/>
            <person name="Barry K.W."/>
            <person name="Cichocki N."/>
            <person name="Veneault-Fourrey C."/>
            <person name="LaButti K."/>
            <person name="Lindquist E.A."/>
            <person name="Lipzen A."/>
            <person name="Lundell T."/>
            <person name="Morin E."/>
            <person name="Murat C."/>
            <person name="Riley R."/>
            <person name="Ohm R."/>
            <person name="Sun H."/>
            <person name="Tunlid A."/>
            <person name="Henrissat B."/>
            <person name="Grigoriev I.V."/>
            <person name="Hibbett D.S."/>
            <person name="Martin F."/>
        </authorList>
    </citation>
    <scope>NUCLEOTIDE SEQUENCE [LARGE SCALE GENOMIC DNA]</scope>
    <source>
        <strain evidence="1 2">Koide BX008</strain>
    </source>
</reference>
<proteinExistence type="predicted"/>
<dbReference type="AlphaFoldDB" id="A0A0C2X1G3"/>
<evidence type="ECO:0000313" key="1">
    <source>
        <dbReference type="EMBL" id="KIL62981.1"/>
    </source>
</evidence>
<gene>
    <name evidence="1" type="ORF">M378DRAFT_165073</name>
</gene>
<sequence>MSAARQSSDVTLTPPVLRGSRPSFFFTHQEIKHGLAAIKLQESRRKGQGDLPVPPVSIPALFRSVKESHK</sequence>
<evidence type="ECO:0000313" key="2">
    <source>
        <dbReference type="Proteomes" id="UP000054549"/>
    </source>
</evidence>
<organism evidence="1 2">
    <name type="scientific">Amanita muscaria (strain Koide BX008)</name>
    <dbReference type="NCBI Taxonomy" id="946122"/>
    <lineage>
        <taxon>Eukaryota</taxon>
        <taxon>Fungi</taxon>
        <taxon>Dikarya</taxon>
        <taxon>Basidiomycota</taxon>
        <taxon>Agaricomycotina</taxon>
        <taxon>Agaricomycetes</taxon>
        <taxon>Agaricomycetidae</taxon>
        <taxon>Agaricales</taxon>
        <taxon>Pluteineae</taxon>
        <taxon>Amanitaceae</taxon>
        <taxon>Amanita</taxon>
    </lineage>
</organism>
<dbReference type="InParanoid" id="A0A0C2X1G3"/>